<evidence type="ECO:0000256" key="2">
    <source>
        <dbReference type="SAM" id="MobiDB-lite"/>
    </source>
</evidence>
<proteinExistence type="inferred from homology"/>
<dbReference type="GO" id="GO:0036444">
    <property type="term" value="P:calcium import into the mitochondrion"/>
    <property type="evidence" value="ECO:0007669"/>
    <property type="project" value="UniProtKB-UniRule"/>
</dbReference>
<comment type="subcellular location">
    <subcellularLocation>
        <location evidence="1">Mitochondrion inner membrane</location>
        <topology evidence="1">Single-pass membrane protein</topology>
    </subcellularLocation>
</comment>
<comment type="subunit">
    <text evidence="1">Component of the uniplex complex. Interacts (via the transmembrane region) with MCU (via the first transmembrane region); the interaction is direct.</text>
</comment>
<protein>
    <recommendedName>
        <fullName evidence="1">Essential MCU regulator, mitochondrial</fullName>
    </recommendedName>
    <alternativeName>
        <fullName evidence="1">Single-pass membrane protein with aspartate-rich tail 1, mitochondrial</fullName>
    </alternativeName>
</protein>
<keyword evidence="1" id="KW-0406">Ion transport</keyword>
<dbReference type="OrthoDB" id="10039145at2759"/>
<keyword evidence="1" id="KW-0812">Transmembrane</keyword>
<dbReference type="Pfam" id="PF10161">
    <property type="entry name" value="DDDD"/>
    <property type="match status" value="1"/>
</dbReference>
<keyword evidence="1" id="KW-0109">Calcium transport</keyword>
<keyword evidence="1" id="KW-0813">Transport</keyword>
<feature type="compositionally biased region" description="Low complexity" evidence="2">
    <location>
        <begin position="81"/>
        <end position="90"/>
    </location>
</feature>
<keyword evidence="1" id="KW-0472">Membrane</keyword>
<comment type="similarity">
    <text evidence="1">Belongs to the SMDT1/EMRE family.</text>
</comment>
<keyword evidence="1" id="KW-0999">Mitochondrion inner membrane</keyword>
<comment type="function">
    <text evidence="1">Essential regulatory subunit of the mitochondrial calcium uniporter complex (uniplex), a complex that mediates calcium uptake into mitochondria.</text>
</comment>
<evidence type="ECO:0000256" key="1">
    <source>
        <dbReference type="RuleBase" id="RU369077"/>
    </source>
</evidence>
<feature type="region of interest" description="Disordered" evidence="2">
    <location>
        <begin position="50"/>
        <end position="99"/>
    </location>
</feature>
<dbReference type="GO" id="GO:1990246">
    <property type="term" value="C:uniplex complex"/>
    <property type="evidence" value="ECO:0007669"/>
    <property type="project" value="UniProtKB-UniRule"/>
</dbReference>
<keyword evidence="1" id="KW-0809">Transit peptide</keyword>
<keyword evidence="1" id="KW-0106">Calcium</keyword>
<evidence type="ECO:0000313" key="3">
    <source>
        <dbReference type="EMBL" id="OTF72546.1"/>
    </source>
</evidence>
<accession>A0A1Y3AYQ9</accession>
<dbReference type="EMBL" id="MUJZ01055696">
    <property type="protein sequence ID" value="OTF72546.1"/>
    <property type="molecule type" value="Genomic_DNA"/>
</dbReference>
<dbReference type="Proteomes" id="UP000194236">
    <property type="component" value="Unassembled WGS sequence"/>
</dbReference>
<evidence type="ECO:0000313" key="4">
    <source>
        <dbReference type="Proteomes" id="UP000194236"/>
    </source>
</evidence>
<name>A0A1Y3AYQ9_EURMA</name>
<keyword evidence="4" id="KW-1185">Reference proteome</keyword>
<keyword evidence="1" id="KW-0496">Mitochondrion</keyword>
<reference evidence="3 4" key="1">
    <citation type="submission" date="2017-03" db="EMBL/GenBank/DDBJ databases">
        <title>Genome Survey of Euroglyphus maynei.</title>
        <authorList>
            <person name="Arlian L.G."/>
            <person name="Morgan M.S."/>
            <person name="Rider S.D."/>
        </authorList>
    </citation>
    <scope>NUCLEOTIDE SEQUENCE [LARGE SCALE GENOMIC DNA]</scope>
    <source>
        <strain evidence="3">Arlian Lab</strain>
        <tissue evidence="3">Whole body</tissue>
    </source>
</reference>
<organism evidence="3 4">
    <name type="scientific">Euroglyphus maynei</name>
    <name type="common">Mayne's house dust mite</name>
    <dbReference type="NCBI Taxonomy" id="6958"/>
    <lineage>
        <taxon>Eukaryota</taxon>
        <taxon>Metazoa</taxon>
        <taxon>Ecdysozoa</taxon>
        <taxon>Arthropoda</taxon>
        <taxon>Chelicerata</taxon>
        <taxon>Arachnida</taxon>
        <taxon>Acari</taxon>
        <taxon>Acariformes</taxon>
        <taxon>Sarcoptiformes</taxon>
        <taxon>Astigmata</taxon>
        <taxon>Psoroptidia</taxon>
        <taxon>Analgoidea</taxon>
        <taxon>Pyroglyphidae</taxon>
        <taxon>Pyroglyphinae</taxon>
        <taxon>Euroglyphus</taxon>
    </lineage>
</organism>
<dbReference type="InterPro" id="IPR018782">
    <property type="entry name" value="MCU_reg"/>
</dbReference>
<dbReference type="AlphaFoldDB" id="A0A1Y3AYQ9"/>
<sequence>MHHALGIMKTCRASSSPSSSLWKTLHHNPHNYYYHSNRFSFRSLIHGNPNRIPADDNRTGQRLTNEQQKQKDQFIHDHLNSSQDPGSSSSVPNTNTDTLQIPEQDLVAKEPPREHWGILKAIIIIIAGIYFGAWVAMIGAKLLEDLDIFVQDHDNDDDN</sequence>
<feature type="transmembrane region" description="Helical" evidence="1">
    <location>
        <begin position="118"/>
        <end position="140"/>
    </location>
</feature>
<feature type="compositionally biased region" description="Basic and acidic residues" evidence="2">
    <location>
        <begin position="68"/>
        <end position="79"/>
    </location>
</feature>
<keyword evidence="1" id="KW-1133">Transmembrane helix</keyword>
<feature type="region of interest" description="Disordered" evidence="2">
    <location>
        <begin position="1"/>
        <end position="21"/>
    </location>
</feature>
<comment type="caution">
    <text evidence="3">The sequence shown here is derived from an EMBL/GenBank/DDBJ whole genome shotgun (WGS) entry which is preliminary data.</text>
</comment>
<gene>
    <name evidence="3" type="ORF">BLA29_004660</name>
</gene>
<dbReference type="GO" id="GO:0051560">
    <property type="term" value="P:mitochondrial calcium ion homeostasis"/>
    <property type="evidence" value="ECO:0007669"/>
    <property type="project" value="UniProtKB-UniRule"/>
</dbReference>